<sequence length="205" mass="23772">MGDELRAGDDDDVRRDKKFEFEFTDTYRPTKGVRIVEFESHEFLTKDGKSPGNEEKNMRSINVEIQLWDVSGDRKYAECWPAIKRDANGVILIANPEEHTGTDLLEWYSEFVEKEGLEARSVLVLLNEQGPKKTNHELVSAFKILPQLRNVHHIACHFATEGASVKQDVNNFLINILFQDEETRKKQNVREESKFLVDDIEEDDF</sequence>
<dbReference type="AlphaFoldDB" id="A0A8S1EV70"/>
<dbReference type="Proteomes" id="UP000494206">
    <property type="component" value="Unassembled WGS sequence"/>
</dbReference>
<dbReference type="OrthoDB" id="275177at2759"/>
<dbReference type="SUPFAM" id="SSF52540">
    <property type="entry name" value="P-loop containing nucleoside triphosphate hydrolases"/>
    <property type="match status" value="1"/>
</dbReference>
<evidence type="ECO:0008006" key="3">
    <source>
        <dbReference type="Google" id="ProtNLM"/>
    </source>
</evidence>
<proteinExistence type="predicted"/>
<comment type="caution">
    <text evidence="1">The sequence shown here is derived from an EMBL/GenBank/DDBJ whole genome shotgun (WGS) entry which is preliminary data.</text>
</comment>
<keyword evidence="2" id="KW-1185">Reference proteome</keyword>
<protein>
    <recommendedName>
        <fullName evidence="3">Rab-like protein 5</fullName>
    </recommendedName>
</protein>
<dbReference type="Pfam" id="PF08477">
    <property type="entry name" value="Roc"/>
    <property type="match status" value="1"/>
</dbReference>
<organism evidence="1 2">
    <name type="scientific">Caenorhabditis bovis</name>
    <dbReference type="NCBI Taxonomy" id="2654633"/>
    <lineage>
        <taxon>Eukaryota</taxon>
        <taxon>Metazoa</taxon>
        <taxon>Ecdysozoa</taxon>
        <taxon>Nematoda</taxon>
        <taxon>Chromadorea</taxon>
        <taxon>Rhabditida</taxon>
        <taxon>Rhabditina</taxon>
        <taxon>Rhabditomorpha</taxon>
        <taxon>Rhabditoidea</taxon>
        <taxon>Rhabditidae</taxon>
        <taxon>Peloderinae</taxon>
        <taxon>Caenorhabditis</taxon>
    </lineage>
</organism>
<dbReference type="EMBL" id="CADEPM010000005">
    <property type="protein sequence ID" value="CAB3405765.1"/>
    <property type="molecule type" value="Genomic_DNA"/>
</dbReference>
<dbReference type="Gene3D" id="3.40.50.300">
    <property type="entry name" value="P-loop containing nucleotide triphosphate hydrolases"/>
    <property type="match status" value="1"/>
</dbReference>
<dbReference type="InterPro" id="IPR027417">
    <property type="entry name" value="P-loop_NTPase"/>
</dbReference>
<reference evidence="1 2" key="1">
    <citation type="submission" date="2020-04" db="EMBL/GenBank/DDBJ databases">
        <authorList>
            <person name="Laetsch R D."/>
            <person name="Stevens L."/>
            <person name="Kumar S."/>
            <person name="Blaxter L. M."/>
        </authorList>
    </citation>
    <scope>NUCLEOTIDE SEQUENCE [LARGE SCALE GENOMIC DNA]</scope>
</reference>
<evidence type="ECO:0000313" key="1">
    <source>
        <dbReference type="EMBL" id="CAB3405765.1"/>
    </source>
</evidence>
<evidence type="ECO:0000313" key="2">
    <source>
        <dbReference type="Proteomes" id="UP000494206"/>
    </source>
</evidence>
<accession>A0A8S1EV70</accession>
<name>A0A8S1EV70_9PELO</name>
<gene>
    <name evidence="1" type="ORF">CBOVIS_LOCUS7924</name>
</gene>